<sequence length="45" mass="4728">MPNMITAAHARRLALRAQGLDAGHRAGRGANGTAATIERLGYVQI</sequence>
<dbReference type="EMBL" id="UINC01065293">
    <property type="protein sequence ID" value="SVB94798.1"/>
    <property type="molecule type" value="Genomic_DNA"/>
</dbReference>
<dbReference type="AlphaFoldDB" id="A0A382I5H5"/>
<protein>
    <submittedName>
        <fullName evidence="1">Uncharacterized protein</fullName>
    </submittedName>
</protein>
<feature type="non-terminal residue" evidence="1">
    <location>
        <position position="45"/>
    </location>
</feature>
<reference evidence="1" key="1">
    <citation type="submission" date="2018-05" db="EMBL/GenBank/DDBJ databases">
        <authorList>
            <person name="Lanie J.A."/>
            <person name="Ng W.-L."/>
            <person name="Kazmierczak K.M."/>
            <person name="Andrzejewski T.M."/>
            <person name="Davidsen T.M."/>
            <person name="Wayne K.J."/>
            <person name="Tettelin H."/>
            <person name="Glass J.I."/>
            <person name="Rusch D."/>
            <person name="Podicherti R."/>
            <person name="Tsui H.-C.T."/>
            <person name="Winkler M.E."/>
        </authorList>
    </citation>
    <scope>NUCLEOTIDE SEQUENCE</scope>
</reference>
<evidence type="ECO:0000313" key="1">
    <source>
        <dbReference type="EMBL" id="SVB94798.1"/>
    </source>
</evidence>
<organism evidence="1">
    <name type="scientific">marine metagenome</name>
    <dbReference type="NCBI Taxonomy" id="408172"/>
    <lineage>
        <taxon>unclassified sequences</taxon>
        <taxon>metagenomes</taxon>
        <taxon>ecological metagenomes</taxon>
    </lineage>
</organism>
<name>A0A382I5H5_9ZZZZ</name>
<gene>
    <name evidence="1" type="ORF">METZ01_LOCUS247652</name>
</gene>
<accession>A0A382I5H5</accession>
<proteinExistence type="predicted"/>